<reference evidence="1 2" key="1">
    <citation type="journal article" date="2020" name="Science">
        <title>Unexpected conservation and global transmission of agrobacterial virulence plasmids.</title>
        <authorList>
            <person name="Weisberg A.J."/>
            <person name="Davis E.W. 2nd"/>
            <person name="Tabima J."/>
            <person name="Belcher M.S."/>
            <person name="Miller M."/>
            <person name="Kuo C.H."/>
            <person name="Loper J.E."/>
            <person name="Grunwald N.J."/>
            <person name="Putnam M.L."/>
            <person name="Chang J.H."/>
        </authorList>
    </citation>
    <scope>NUCLEOTIDE SEQUENCE [LARGE SCALE GENOMIC DNA]</scope>
    <source>
        <strain evidence="1 2">A19/93</strain>
    </source>
</reference>
<dbReference type="EMBL" id="JAAMCP010000008">
    <property type="protein sequence ID" value="NTF37987.1"/>
    <property type="molecule type" value="Genomic_DNA"/>
</dbReference>
<dbReference type="Proteomes" id="UP000822331">
    <property type="component" value="Unassembled WGS sequence"/>
</dbReference>
<keyword evidence="2" id="KW-1185">Reference proteome</keyword>
<sequence length="76" mass="9156">MNYAFVAQHQQQFPVRMMCRLFRIHPSGFHAWLRMPLSKRAFEDKRQIDLLQTAWEAIVNGHKQSRVDELLPWNYA</sequence>
<gene>
    <name evidence="1" type="ORF">G6L72_14885</name>
</gene>
<evidence type="ECO:0000313" key="2">
    <source>
        <dbReference type="Proteomes" id="UP000822331"/>
    </source>
</evidence>
<organism evidence="1 2">
    <name type="scientific">Agrobacterium rubi</name>
    <dbReference type="NCBI Taxonomy" id="28099"/>
    <lineage>
        <taxon>Bacteria</taxon>
        <taxon>Pseudomonadati</taxon>
        <taxon>Pseudomonadota</taxon>
        <taxon>Alphaproteobacteria</taxon>
        <taxon>Hyphomicrobiales</taxon>
        <taxon>Rhizobiaceae</taxon>
        <taxon>Rhizobium/Agrobacterium group</taxon>
        <taxon>Agrobacterium</taxon>
    </lineage>
</organism>
<evidence type="ECO:0000313" key="1">
    <source>
        <dbReference type="EMBL" id="NTF37987.1"/>
    </source>
</evidence>
<name>A0ABX2J671_9HYPH</name>
<protein>
    <submittedName>
        <fullName evidence="1">Transposase domain-containing protein</fullName>
    </submittedName>
</protein>
<accession>A0ABX2J671</accession>
<comment type="caution">
    <text evidence="1">The sequence shown here is derived from an EMBL/GenBank/DDBJ whole genome shotgun (WGS) entry which is preliminary data.</text>
</comment>
<proteinExistence type="predicted"/>